<proteinExistence type="predicted"/>
<dbReference type="RefSeq" id="WP_120188158.1">
    <property type="nucleotide sequence ID" value="NZ_MCHY01000003.1"/>
</dbReference>
<sequence length="104" mass="12233">MKLTKEEFSLQYITDTVTEQVTRSVQASLNQTISKEINRIRLGANNIDRNTQILIEMVQGHIQMQNLEYVITTDMVKPPFLKDIEGIVQERIEKQKQRKDSRER</sequence>
<dbReference type="EMBL" id="MCHY01000003">
    <property type="protein sequence ID" value="RKD26505.1"/>
    <property type="molecule type" value="Genomic_DNA"/>
</dbReference>
<dbReference type="OrthoDB" id="2427428at2"/>
<reference evidence="1 2" key="1">
    <citation type="submission" date="2016-08" db="EMBL/GenBank/DDBJ databases">
        <title>Novel Firmicute Genomes.</title>
        <authorList>
            <person name="Poppleton D.I."/>
            <person name="Gribaldo S."/>
        </authorList>
    </citation>
    <scope>NUCLEOTIDE SEQUENCE [LARGE SCALE GENOMIC DNA]</scope>
    <source>
        <strain evidence="1 2">RAOx-1</strain>
    </source>
</reference>
<comment type="caution">
    <text evidence="1">The sequence shown here is derived from an EMBL/GenBank/DDBJ whole genome shotgun (WGS) entry which is preliminary data.</text>
</comment>
<dbReference type="AlphaFoldDB" id="A0A419SQ83"/>
<protein>
    <submittedName>
        <fullName evidence="1">Uncharacterized protein</fullName>
    </submittedName>
</protein>
<evidence type="ECO:0000313" key="1">
    <source>
        <dbReference type="EMBL" id="RKD26505.1"/>
    </source>
</evidence>
<keyword evidence="2" id="KW-1185">Reference proteome</keyword>
<name>A0A419SQ83_9BACL</name>
<evidence type="ECO:0000313" key="2">
    <source>
        <dbReference type="Proteomes" id="UP000284219"/>
    </source>
</evidence>
<dbReference type="Proteomes" id="UP000284219">
    <property type="component" value="Unassembled WGS sequence"/>
</dbReference>
<accession>A0A419SQ83</accession>
<gene>
    <name evidence="1" type="ORF">BEP19_16850</name>
</gene>
<organism evidence="1 2">
    <name type="scientific">Ammoniphilus oxalaticus</name>
    <dbReference type="NCBI Taxonomy" id="66863"/>
    <lineage>
        <taxon>Bacteria</taxon>
        <taxon>Bacillati</taxon>
        <taxon>Bacillota</taxon>
        <taxon>Bacilli</taxon>
        <taxon>Bacillales</taxon>
        <taxon>Paenibacillaceae</taxon>
        <taxon>Aneurinibacillus group</taxon>
        <taxon>Ammoniphilus</taxon>
    </lineage>
</organism>